<feature type="compositionally biased region" description="Low complexity" evidence="1">
    <location>
        <begin position="32"/>
        <end position="50"/>
    </location>
</feature>
<feature type="compositionally biased region" description="Pro residues" evidence="1">
    <location>
        <begin position="314"/>
        <end position="324"/>
    </location>
</feature>
<feature type="compositionally biased region" description="Low complexity" evidence="1">
    <location>
        <begin position="325"/>
        <end position="337"/>
    </location>
</feature>
<evidence type="ECO:0000313" key="3">
    <source>
        <dbReference type="Proteomes" id="UP000284842"/>
    </source>
</evidence>
<accession>A0A409W6V4</accession>
<sequence>TTTTTTTGASYSPNWNLHSTLPSNRSHHALVPPNSRQSSHPSSGSSSPESGTPPPPSPSASKSKSHPKHDLNRENSTMDRTIRLGYLSSENDTITHHVQVQSPDTTHANAKRHGDSHIDNATVDTAVPELPALKHLTVRTSVVGSGGHKLWGWIGELVQRRGLETFRLHALSYGHGYGHGVKSAESKVSIGAGGVQKSGGGVVGHAQAVGGYPNPSMSMNSITGPTPIYPAADSDVPRQFIVDMARLHGPTLLEFNVGEAMLSLDDVFGLCTLFPMLEVLVCGVVASDSDSIREAIAPAKNLQSLRLHVRWVEPPSPSPSPSPSHSPSRSVSPTSSPIESQPNPLTQPRSHPTSNSNSNTYMQHTKYLPHPYSHSNCSWQSSFTSSSSTATGNSTSPSNAPVPGPPKSALGASKFTIADARRMMLSRDDSRLRVISVGCMRYVGKWELDDADETFSGGVGMDDDDDDGGVSSNRVDCGRGRAKRLKLSGSKPLLSMMSVPVKSCVKEKGDSGSRIRFVVLEDVAEDKWRT</sequence>
<reference evidence="2 3" key="1">
    <citation type="journal article" date="2018" name="Evol. Lett.">
        <title>Horizontal gene cluster transfer increased hallucinogenic mushroom diversity.</title>
        <authorList>
            <person name="Reynolds H.T."/>
            <person name="Vijayakumar V."/>
            <person name="Gluck-Thaler E."/>
            <person name="Korotkin H.B."/>
            <person name="Matheny P.B."/>
            <person name="Slot J.C."/>
        </authorList>
    </citation>
    <scope>NUCLEOTIDE SEQUENCE [LARGE SCALE GENOMIC DNA]</scope>
    <source>
        <strain evidence="2 3">2629</strain>
    </source>
</reference>
<name>A0A409W6V4_9AGAR</name>
<dbReference type="AlphaFoldDB" id="A0A409W6V4"/>
<gene>
    <name evidence="2" type="ORF">CVT24_001155</name>
</gene>
<dbReference type="EMBL" id="NHTK01005766">
    <property type="protein sequence ID" value="PPQ74254.1"/>
    <property type="molecule type" value="Genomic_DNA"/>
</dbReference>
<feature type="compositionally biased region" description="Basic and acidic residues" evidence="1">
    <location>
        <begin position="68"/>
        <end position="80"/>
    </location>
</feature>
<feature type="region of interest" description="Disordered" evidence="1">
    <location>
        <begin position="313"/>
        <end position="367"/>
    </location>
</feature>
<keyword evidence="3" id="KW-1185">Reference proteome</keyword>
<proteinExistence type="predicted"/>
<dbReference type="OrthoDB" id="5297217at2759"/>
<evidence type="ECO:0000256" key="1">
    <source>
        <dbReference type="SAM" id="MobiDB-lite"/>
    </source>
</evidence>
<feature type="compositionally biased region" description="Polar residues" evidence="1">
    <location>
        <begin position="8"/>
        <end position="24"/>
    </location>
</feature>
<feature type="compositionally biased region" description="Polar residues" evidence="1">
    <location>
        <begin position="338"/>
        <end position="363"/>
    </location>
</feature>
<evidence type="ECO:0000313" key="2">
    <source>
        <dbReference type="EMBL" id="PPQ74254.1"/>
    </source>
</evidence>
<feature type="compositionally biased region" description="Low complexity" evidence="1">
    <location>
        <begin position="379"/>
        <end position="399"/>
    </location>
</feature>
<dbReference type="Proteomes" id="UP000284842">
    <property type="component" value="Unassembled WGS sequence"/>
</dbReference>
<organism evidence="2 3">
    <name type="scientific">Panaeolus cyanescens</name>
    <dbReference type="NCBI Taxonomy" id="181874"/>
    <lineage>
        <taxon>Eukaryota</taxon>
        <taxon>Fungi</taxon>
        <taxon>Dikarya</taxon>
        <taxon>Basidiomycota</taxon>
        <taxon>Agaricomycotina</taxon>
        <taxon>Agaricomycetes</taxon>
        <taxon>Agaricomycetidae</taxon>
        <taxon>Agaricales</taxon>
        <taxon>Agaricineae</taxon>
        <taxon>Galeropsidaceae</taxon>
        <taxon>Panaeolus</taxon>
    </lineage>
</organism>
<protein>
    <submittedName>
        <fullName evidence="2">Uncharacterized protein</fullName>
    </submittedName>
</protein>
<dbReference type="InParanoid" id="A0A409W6V4"/>
<feature type="region of interest" description="Disordered" evidence="1">
    <location>
        <begin position="1"/>
        <end position="80"/>
    </location>
</feature>
<feature type="non-terminal residue" evidence="2">
    <location>
        <position position="1"/>
    </location>
</feature>
<feature type="region of interest" description="Disordered" evidence="1">
    <location>
        <begin position="379"/>
        <end position="411"/>
    </location>
</feature>
<comment type="caution">
    <text evidence="2">The sequence shown here is derived from an EMBL/GenBank/DDBJ whole genome shotgun (WGS) entry which is preliminary data.</text>
</comment>